<organism evidence="5 6">
    <name type="scientific">Xenoophorus captivus</name>
    <dbReference type="NCBI Taxonomy" id="1517983"/>
    <lineage>
        <taxon>Eukaryota</taxon>
        <taxon>Metazoa</taxon>
        <taxon>Chordata</taxon>
        <taxon>Craniata</taxon>
        <taxon>Vertebrata</taxon>
        <taxon>Euteleostomi</taxon>
        <taxon>Actinopterygii</taxon>
        <taxon>Neopterygii</taxon>
        <taxon>Teleostei</taxon>
        <taxon>Neoteleostei</taxon>
        <taxon>Acanthomorphata</taxon>
        <taxon>Ovalentaria</taxon>
        <taxon>Atherinomorphae</taxon>
        <taxon>Cyprinodontiformes</taxon>
        <taxon>Goodeidae</taxon>
        <taxon>Xenoophorus</taxon>
    </lineage>
</organism>
<name>A0ABV0RR48_9TELE</name>
<accession>A0ABV0RR48</accession>
<evidence type="ECO:0000256" key="3">
    <source>
        <dbReference type="ARBA" id="ARBA00048999"/>
    </source>
</evidence>
<comment type="catalytic activity">
    <reaction evidence="3">
        <text>4,8-dimethylnonanoyl-CoA + (R)-carnitine = O-4,8-dimethylnonanoyl-(R)-carnitine + CoA</text>
        <dbReference type="Rhea" id="RHEA:44860"/>
        <dbReference type="ChEBI" id="CHEBI:16347"/>
        <dbReference type="ChEBI" id="CHEBI:57287"/>
        <dbReference type="ChEBI" id="CHEBI:77061"/>
        <dbReference type="ChEBI" id="CHEBI:84654"/>
    </reaction>
</comment>
<keyword evidence="2" id="KW-0012">Acyltransferase</keyword>
<evidence type="ECO:0000256" key="2">
    <source>
        <dbReference type="ARBA" id="ARBA00023315"/>
    </source>
</evidence>
<dbReference type="Pfam" id="PF00755">
    <property type="entry name" value="Carn_acyltransf"/>
    <property type="match status" value="1"/>
</dbReference>
<sequence length="153" mass="17197">MASRLADTLPERTFQYQNSLPPLPVPSLEGSLSKYLDAVRIPSQLNVNFGGPGPYLEHFWPPAEGNSLQRTSVVTWHTLQYWDLLRTERLAPQKAGKTPLDMDQFRMLYSTCKVPGVKKDTIRNYFKTGGTSSTAICSCQTHLMPLTRFFTAG</sequence>
<dbReference type="Proteomes" id="UP001434883">
    <property type="component" value="Unassembled WGS sequence"/>
</dbReference>
<evidence type="ECO:0000313" key="5">
    <source>
        <dbReference type="EMBL" id="MEQ2210008.1"/>
    </source>
</evidence>
<reference evidence="5 6" key="1">
    <citation type="submission" date="2021-06" db="EMBL/GenBank/DDBJ databases">
        <authorList>
            <person name="Palmer J.M."/>
        </authorList>
    </citation>
    <scope>NUCLEOTIDE SEQUENCE [LARGE SCALE GENOMIC DNA]</scope>
    <source>
        <strain evidence="5 6">XC_2019</strain>
        <tissue evidence="5">Muscle</tissue>
    </source>
</reference>
<dbReference type="InterPro" id="IPR042572">
    <property type="entry name" value="Carn_acyl_trans_N"/>
</dbReference>
<comment type="pathway">
    <text evidence="1">Lipid metabolism; fatty acid beta-oxidation.</text>
</comment>
<dbReference type="Gene3D" id="3.30.559.70">
    <property type="entry name" value="Choline/Carnitine o-acyltransferase, domain 2"/>
    <property type="match status" value="1"/>
</dbReference>
<comment type="caution">
    <text evidence="5">The sequence shown here is derived from an EMBL/GenBank/DDBJ whole genome shotgun (WGS) entry which is preliminary data.</text>
</comment>
<evidence type="ECO:0000259" key="4">
    <source>
        <dbReference type="Pfam" id="PF00755"/>
    </source>
</evidence>
<dbReference type="InterPro" id="IPR042231">
    <property type="entry name" value="Cho/carn_acyl_trans_2"/>
</dbReference>
<gene>
    <name evidence="5" type="ORF">XENOCAPTIV_007230</name>
</gene>
<dbReference type="SUPFAM" id="SSF52777">
    <property type="entry name" value="CoA-dependent acyltransferases"/>
    <property type="match status" value="1"/>
</dbReference>
<keyword evidence="2" id="KW-0808">Transferase</keyword>
<dbReference type="PANTHER" id="PTHR22589">
    <property type="entry name" value="CARNITINE O-ACYLTRANSFERASE"/>
    <property type="match status" value="1"/>
</dbReference>
<protein>
    <recommendedName>
        <fullName evidence="4">Choline/carnitine acyltransferase domain-containing protein</fullName>
    </recommendedName>
</protein>
<evidence type="ECO:0000256" key="1">
    <source>
        <dbReference type="ARBA" id="ARBA00005005"/>
    </source>
</evidence>
<dbReference type="PANTHER" id="PTHR22589:SF67">
    <property type="entry name" value="PEROXISOMAL CARNITINE O-OCTANOYLTRANSFERASE"/>
    <property type="match status" value="1"/>
</dbReference>
<dbReference type="InterPro" id="IPR039551">
    <property type="entry name" value="Cho/carn_acyl_trans"/>
</dbReference>
<proteinExistence type="predicted"/>
<evidence type="ECO:0000313" key="6">
    <source>
        <dbReference type="Proteomes" id="UP001434883"/>
    </source>
</evidence>
<keyword evidence="6" id="KW-1185">Reference proteome</keyword>
<dbReference type="InterPro" id="IPR000542">
    <property type="entry name" value="Carn_acyl_trans"/>
</dbReference>
<dbReference type="Gene3D" id="1.10.275.20">
    <property type="entry name" value="Choline/Carnitine o-acyltransferase"/>
    <property type="match status" value="1"/>
</dbReference>
<feature type="domain" description="Choline/carnitine acyltransferase" evidence="4">
    <location>
        <begin position="40"/>
        <end position="129"/>
    </location>
</feature>
<dbReference type="EMBL" id="JAHRIN010052229">
    <property type="protein sequence ID" value="MEQ2210008.1"/>
    <property type="molecule type" value="Genomic_DNA"/>
</dbReference>